<accession>M0QRP9</accession>
<dbReference type="PANTHER" id="PTHR13939">
    <property type="entry name" value="NICOTINAMIDE-NUCLEOTIDE AMIDOHYDROLASE PNCC"/>
    <property type="match status" value="1"/>
</dbReference>
<evidence type="ECO:0000313" key="3">
    <source>
        <dbReference type="EMBL" id="GAC70232.1"/>
    </source>
</evidence>
<dbReference type="eggNOG" id="COG1546">
    <property type="taxonomic scope" value="Bacteria"/>
</dbReference>
<dbReference type="HAMAP" id="MF_00226_B">
    <property type="entry name" value="CinA_B"/>
    <property type="match status" value="1"/>
</dbReference>
<dbReference type="SMART" id="SM00852">
    <property type="entry name" value="MoCF_biosynth"/>
    <property type="match status" value="1"/>
</dbReference>
<dbReference type="InterPro" id="IPR036653">
    <property type="entry name" value="CinA-like_C"/>
</dbReference>
<organism evidence="3 4">
    <name type="scientific">Gordonia soli NBRC 108243</name>
    <dbReference type="NCBI Taxonomy" id="1223545"/>
    <lineage>
        <taxon>Bacteria</taxon>
        <taxon>Bacillati</taxon>
        <taxon>Actinomycetota</taxon>
        <taxon>Actinomycetes</taxon>
        <taxon>Mycobacteriales</taxon>
        <taxon>Gordoniaceae</taxon>
        <taxon>Gordonia</taxon>
    </lineage>
</organism>
<dbReference type="PIRSF" id="PIRSF006728">
    <property type="entry name" value="CinA"/>
    <property type="match status" value="1"/>
</dbReference>
<dbReference type="CDD" id="cd00885">
    <property type="entry name" value="cinA"/>
    <property type="match status" value="1"/>
</dbReference>
<dbReference type="EMBL" id="BANX01000033">
    <property type="protein sequence ID" value="GAC70232.1"/>
    <property type="molecule type" value="Genomic_DNA"/>
</dbReference>
<comment type="similarity">
    <text evidence="1">Belongs to the CinA family.</text>
</comment>
<evidence type="ECO:0000313" key="4">
    <source>
        <dbReference type="Proteomes" id="UP000011666"/>
    </source>
</evidence>
<dbReference type="SUPFAM" id="SSF53218">
    <property type="entry name" value="Molybdenum cofactor biosynthesis proteins"/>
    <property type="match status" value="1"/>
</dbReference>
<dbReference type="Pfam" id="PF02464">
    <property type="entry name" value="CinA"/>
    <property type="match status" value="1"/>
</dbReference>
<dbReference type="AlphaFoldDB" id="M0QRP9"/>
<keyword evidence="4" id="KW-1185">Reference proteome</keyword>
<dbReference type="InterPro" id="IPR008135">
    <property type="entry name" value="Competence-induced_CinA"/>
</dbReference>
<dbReference type="NCBIfam" id="NF001813">
    <property type="entry name" value="PRK00549.1"/>
    <property type="match status" value="1"/>
</dbReference>
<gene>
    <name evidence="3" type="ORF">GS4_33_00470</name>
</gene>
<sequence length="444" mass="45463">MLGRLVADATRLGRMTVRAGVVVTGTEVLTGAVSDRNGPWVAERLLALGVDIAHITVCGDRPDDLTAQLRFLADQGLDLIITTGGLGPTADDLTVATVAAFAGRELVVDPELEEHIAAIVDGWNRRAGRSPAPGPLSAGVRKQALVPAGATSIPPTGTAPGVAIPAVDGAPSGPLPAILILPGPPRELQSMWETALSVAPIAAAIAGRAVLRHETIRAYGLSEADLAETLRTAERSLPQFDALEVTTCLRLGELEMVTRFPQTADAVYSDLVDLIEAAHGPQIFSVDGSTIDDQLAEALAGQLIGTAESCTGGLVAARLTDRAGSSAYVAGGVVSYANEVKSGLLDVPGAMIDAHGAVSEPVAQAMAEGALRRLGVDVAISTTGIAGPGGGSDQKPVGTVCFGFARTGRPTTTMTRRFPGDRASVRALATTAALHLVVGGLRRD</sequence>
<dbReference type="STRING" id="1223545.GS4_33_00470"/>
<evidence type="ECO:0000256" key="1">
    <source>
        <dbReference type="HAMAP-Rule" id="MF_00226"/>
    </source>
</evidence>
<dbReference type="Gene3D" id="3.40.980.10">
    <property type="entry name" value="MoaB/Mog-like domain"/>
    <property type="match status" value="1"/>
</dbReference>
<reference evidence="3 4" key="1">
    <citation type="submission" date="2013-01" db="EMBL/GenBank/DDBJ databases">
        <title>Whole genome shotgun sequence of Gordonia soli NBRC 108243.</title>
        <authorList>
            <person name="Isaki-Nakamura S."/>
            <person name="Hosoyama A."/>
            <person name="Tsuchikane K."/>
            <person name="Ando Y."/>
            <person name="Baba S."/>
            <person name="Ohji S."/>
            <person name="Hamada M."/>
            <person name="Tamura T."/>
            <person name="Yamazoe A."/>
            <person name="Yamazaki S."/>
            <person name="Fujita N."/>
        </authorList>
    </citation>
    <scope>NUCLEOTIDE SEQUENCE [LARGE SCALE GENOMIC DNA]</scope>
    <source>
        <strain evidence="3 4">NBRC 108243</strain>
    </source>
</reference>
<dbReference type="PANTHER" id="PTHR13939:SF0">
    <property type="entry name" value="NMN AMIDOHYDROLASE-LIKE PROTEIN YFAY"/>
    <property type="match status" value="1"/>
</dbReference>
<dbReference type="Pfam" id="PF00994">
    <property type="entry name" value="MoCF_biosynth"/>
    <property type="match status" value="1"/>
</dbReference>
<evidence type="ECO:0000259" key="2">
    <source>
        <dbReference type="SMART" id="SM00852"/>
    </source>
</evidence>
<protein>
    <recommendedName>
        <fullName evidence="1">CinA-like protein</fullName>
    </recommendedName>
</protein>
<dbReference type="NCBIfam" id="TIGR00199">
    <property type="entry name" value="PncC_domain"/>
    <property type="match status" value="1"/>
</dbReference>
<dbReference type="eggNOG" id="COG1058">
    <property type="taxonomic scope" value="Bacteria"/>
</dbReference>
<name>M0QRP9_9ACTN</name>
<dbReference type="InterPro" id="IPR001453">
    <property type="entry name" value="MoaB/Mog_dom"/>
</dbReference>
<dbReference type="Proteomes" id="UP000011666">
    <property type="component" value="Unassembled WGS sequence"/>
</dbReference>
<dbReference type="InterPro" id="IPR036425">
    <property type="entry name" value="MoaB/Mog-like_dom_sf"/>
</dbReference>
<comment type="caution">
    <text evidence="3">The sequence shown here is derived from an EMBL/GenBank/DDBJ whole genome shotgun (WGS) entry which is preliminary data.</text>
</comment>
<dbReference type="InterPro" id="IPR008136">
    <property type="entry name" value="CinA_C"/>
</dbReference>
<dbReference type="SUPFAM" id="SSF142433">
    <property type="entry name" value="CinA-like"/>
    <property type="match status" value="1"/>
</dbReference>
<dbReference type="InterPro" id="IPR050101">
    <property type="entry name" value="CinA"/>
</dbReference>
<proteinExistence type="inferred from homology"/>
<dbReference type="Gene3D" id="3.90.950.20">
    <property type="entry name" value="CinA-like"/>
    <property type="match status" value="1"/>
</dbReference>
<feature type="domain" description="MoaB/Mog" evidence="2">
    <location>
        <begin position="20"/>
        <end position="203"/>
    </location>
</feature>